<dbReference type="GeneID" id="38779042"/>
<dbReference type="InParanoid" id="A0A401GJ45"/>
<comment type="caution">
    <text evidence="2">The sequence shown here is derived from an EMBL/GenBank/DDBJ whole genome shotgun (WGS) entry which is preliminary data.</text>
</comment>
<evidence type="ECO:0000313" key="3">
    <source>
        <dbReference type="Proteomes" id="UP000287166"/>
    </source>
</evidence>
<keyword evidence="3" id="KW-1185">Reference proteome</keyword>
<gene>
    <name evidence="2" type="ORF">SCP_0405050</name>
</gene>
<dbReference type="RefSeq" id="XP_027613038.1">
    <property type="nucleotide sequence ID" value="XM_027757237.1"/>
</dbReference>
<organism evidence="2 3">
    <name type="scientific">Sparassis crispa</name>
    <dbReference type="NCBI Taxonomy" id="139825"/>
    <lineage>
        <taxon>Eukaryota</taxon>
        <taxon>Fungi</taxon>
        <taxon>Dikarya</taxon>
        <taxon>Basidiomycota</taxon>
        <taxon>Agaricomycotina</taxon>
        <taxon>Agaricomycetes</taxon>
        <taxon>Polyporales</taxon>
        <taxon>Sparassidaceae</taxon>
        <taxon>Sparassis</taxon>
    </lineage>
</organism>
<proteinExistence type="predicted"/>
<evidence type="ECO:0000313" key="2">
    <source>
        <dbReference type="EMBL" id="GBE82125.1"/>
    </source>
</evidence>
<name>A0A401GJ45_9APHY</name>
<sequence length="70" mass="8411">MEPQQLLQRLFPYVAAVDDHGRPPEKIRLVHDVVRDNVPKQRRRNPYAYDREKSEEEKLQLQRWSHGGSF</sequence>
<dbReference type="AlphaFoldDB" id="A0A401GJ45"/>
<dbReference type="EMBL" id="BFAD01000004">
    <property type="protein sequence ID" value="GBE82125.1"/>
    <property type="molecule type" value="Genomic_DNA"/>
</dbReference>
<feature type="region of interest" description="Disordered" evidence="1">
    <location>
        <begin position="41"/>
        <end position="70"/>
    </location>
</feature>
<reference evidence="2 3" key="1">
    <citation type="journal article" date="2018" name="Sci. Rep.">
        <title>Genome sequence of the cauliflower mushroom Sparassis crispa (Hanabiratake) and its association with beneficial usage.</title>
        <authorList>
            <person name="Kiyama R."/>
            <person name="Furutani Y."/>
            <person name="Kawaguchi K."/>
            <person name="Nakanishi T."/>
        </authorList>
    </citation>
    <scope>NUCLEOTIDE SEQUENCE [LARGE SCALE GENOMIC DNA]</scope>
</reference>
<feature type="compositionally biased region" description="Basic and acidic residues" evidence="1">
    <location>
        <begin position="49"/>
        <end position="60"/>
    </location>
</feature>
<protein>
    <submittedName>
        <fullName evidence="2">Uncharacterized protein</fullName>
    </submittedName>
</protein>
<accession>A0A401GJ45</accession>
<evidence type="ECO:0000256" key="1">
    <source>
        <dbReference type="SAM" id="MobiDB-lite"/>
    </source>
</evidence>
<dbReference type="Proteomes" id="UP000287166">
    <property type="component" value="Unassembled WGS sequence"/>
</dbReference>